<reference evidence="2" key="1">
    <citation type="submission" date="2023-01" db="EMBL/GenBank/DDBJ databases">
        <title>Genome assembly of the deep-sea coral Lophelia pertusa.</title>
        <authorList>
            <person name="Herrera S."/>
            <person name="Cordes E."/>
        </authorList>
    </citation>
    <scope>NUCLEOTIDE SEQUENCE</scope>
    <source>
        <strain evidence="2">USNM1676648</strain>
        <tissue evidence="2">Polyp</tissue>
    </source>
</reference>
<dbReference type="EMBL" id="MU826851">
    <property type="protein sequence ID" value="KAJ7371117.1"/>
    <property type="molecule type" value="Genomic_DNA"/>
</dbReference>
<keyword evidence="1" id="KW-0802">TPR repeat</keyword>
<dbReference type="InterPro" id="IPR011990">
    <property type="entry name" value="TPR-like_helical_dom_sf"/>
</dbReference>
<dbReference type="Gene3D" id="1.25.40.10">
    <property type="entry name" value="Tetratricopeptide repeat domain"/>
    <property type="match status" value="1"/>
</dbReference>
<protein>
    <submittedName>
        <fullName evidence="2">Uncharacterized protein</fullName>
    </submittedName>
</protein>
<dbReference type="PROSITE" id="PS50005">
    <property type="entry name" value="TPR"/>
    <property type="match status" value="1"/>
</dbReference>
<keyword evidence="3" id="KW-1185">Reference proteome</keyword>
<dbReference type="InterPro" id="IPR019734">
    <property type="entry name" value="TPR_rpt"/>
</dbReference>
<organism evidence="2 3">
    <name type="scientific">Desmophyllum pertusum</name>
    <dbReference type="NCBI Taxonomy" id="174260"/>
    <lineage>
        <taxon>Eukaryota</taxon>
        <taxon>Metazoa</taxon>
        <taxon>Cnidaria</taxon>
        <taxon>Anthozoa</taxon>
        <taxon>Hexacorallia</taxon>
        <taxon>Scleractinia</taxon>
        <taxon>Caryophylliina</taxon>
        <taxon>Caryophylliidae</taxon>
        <taxon>Desmophyllum</taxon>
    </lineage>
</organism>
<gene>
    <name evidence="2" type="ORF">OS493_027805</name>
</gene>
<comment type="caution">
    <text evidence="2">The sequence shown here is derived from an EMBL/GenBank/DDBJ whole genome shotgun (WGS) entry which is preliminary data.</text>
</comment>
<evidence type="ECO:0000313" key="2">
    <source>
        <dbReference type="EMBL" id="KAJ7371117.1"/>
    </source>
</evidence>
<evidence type="ECO:0000256" key="1">
    <source>
        <dbReference type="PROSITE-ProRule" id="PRU00339"/>
    </source>
</evidence>
<sequence>MEILESDHAELGDSMFNLGMVFEQCSELDKAAYHFQQALTIYTKSYPMSHQLCQSADKGIKRVSQQQADLNNQTRPDHFIAHLWSSMARAFRRSKLWSSMARAFRRSILLKSLFPGAHWERYIQTGSNRGTAFSTFISFNSSLVIFQMVHYVRYLVGDAESIYLSKGVLKAIWLFIPYYTFVLIRTSPELKYCSSMADATKIWC</sequence>
<dbReference type="AlphaFoldDB" id="A0A9W9YX52"/>
<proteinExistence type="predicted"/>
<evidence type="ECO:0000313" key="3">
    <source>
        <dbReference type="Proteomes" id="UP001163046"/>
    </source>
</evidence>
<dbReference type="Proteomes" id="UP001163046">
    <property type="component" value="Unassembled WGS sequence"/>
</dbReference>
<dbReference type="SUPFAM" id="SSF48452">
    <property type="entry name" value="TPR-like"/>
    <property type="match status" value="1"/>
</dbReference>
<accession>A0A9W9YX52</accession>
<name>A0A9W9YX52_9CNID</name>
<feature type="repeat" description="TPR" evidence="1">
    <location>
        <begin position="12"/>
        <end position="45"/>
    </location>
</feature>